<keyword evidence="7" id="KW-1185">Reference proteome</keyword>
<proteinExistence type="predicted"/>
<keyword evidence="3" id="KW-0408">Iron</keyword>
<dbReference type="Pfam" id="PF12838">
    <property type="entry name" value="Fer4_7"/>
    <property type="match status" value="1"/>
</dbReference>
<dbReference type="EMBL" id="CP009687">
    <property type="protein sequence ID" value="AKL97287.1"/>
    <property type="molecule type" value="Genomic_DNA"/>
</dbReference>
<feature type="domain" description="4Fe-4S ferredoxin-type" evidence="5">
    <location>
        <begin position="259"/>
        <end position="288"/>
    </location>
</feature>
<dbReference type="PANTHER" id="PTHR43687">
    <property type="entry name" value="ADENYLYLSULFATE REDUCTASE, BETA SUBUNIT"/>
    <property type="match status" value="1"/>
</dbReference>
<dbReference type="SUPFAM" id="SSF54862">
    <property type="entry name" value="4Fe-4S ferredoxins"/>
    <property type="match status" value="1"/>
</dbReference>
<sequence length="323" mass="37883">MMDNRGYLDVVKYYEVPELFYHLVKVMLTEDEIRLISLMKKNQFTYSGLIEFIHENFDRDSSLFLKNCYKRAVIKKIEKHKKTYYTTDTFYTRLSYFAQYELDKWQGVAEDDRKKLDVWCFGTYVDKIRGTIEKKIRGKNIPLHNSDIITLKKAQEMIDSMEKEIYLQPCNCRSIAQACDKPKNVCIQFGCENNTPADRGWGEQLTKEQAKQILKEANKQGLIHSGEEEALCNCDRCCCYPFRAAEILGSKKIWPKTEYVIQWDEASCIHCKKCIKICNFGAFYSLKENEVKFDREKCWACTICAENCPKHAIAYYKATDVIL</sequence>
<keyword evidence="4" id="KW-0411">Iron-sulfur</keyword>
<gene>
    <name evidence="6" type="ORF">CACET_c38590</name>
</gene>
<evidence type="ECO:0000256" key="2">
    <source>
        <dbReference type="ARBA" id="ARBA00022723"/>
    </source>
</evidence>
<dbReference type="InterPro" id="IPR017900">
    <property type="entry name" value="4Fe4S_Fe_S_CS"/>
</dbReference>
<dbReference type="PANTHER" id="PTHR43687:SF1">
    <property type="entry name" value="FERREDOXIN III"/>
    <property type="match status" value="1"/>
</dbReference>
<dbReference type="InterPro" id="IPR017896">
    <property type="entry name" value="4Fe4S_Fe-S-bd"/>
</dbReference>
<evidence type="ECO:0000256" key="4">
    <source>
        <dbReference type="ARBA" id="ARBA00023014"/>
    </source>
</evidence>
<dbReference type="InterPro" id="IPR050572">
    <property type="entry name" value="Fe-S_Ferredoxin"/>
</dbReference>
<dbReference type="AlphaFoldDB" id="A0A0G3WHB6"/>
<evidence type="ECO:0000313" key="7">
    <source>
        <dbReference type="Proteomes" id="UP000035704"/>
    </source>
</evidence>
<dbReference type="PROSITE" id="PS51379">
    <property type="entry name" value="4FE4S_FER_2"/>
    <property type="match status" value="2"/>
</dbReference>
<keyword evidence="2" id="KW-0479">Metal-binding</keyword>
<evidence type="ECO:0000256" key="3">
    <source>
        <dbReference type="ARBA" id="ARBA00023004"/>
    </source>
</evidence>
<evidence type="ECO:0000256" key="1">
    <source>
        <dbReference type="ARBA" id="ARBA00022485"/>
    </source>
</evidence>
<evidence type="ECO:0000313" key="6">
    <source>
        <dbReference type="EMBL" id="AKL97287.1"/>
    </source>
</evidence>
<dbReference type="KEGG" id="cace:CACET_c38590"/>
<dbReference type="Proteomes" id="UP000035704">
    <property type="component" value="Chromosome"/>
</dbReference>
<name>A0A0G3WHB6_9CLOT</name>
<evidence type="ECO:0000259" key="5">
    <source>
        <dbReference type="PROSITE" id="PS51379"/>
    </source>
</evidence>
<dbReference type="GO" id="GO:0051539">
    <property type="term" value="F:4 iron, 4 sulfur cluster binding"/>
    <property type="evidence" value="ECO:0007669"/>
    <property type="project" value="UniProtKB-KW"/>
</dbReference>
<dbReference type="Gene3D" id="3.30.70.20">
    <property type="match status" value="1"/>
</dbReference>
<keyword evidence="1" id="KW-0004">4Fe-4S</keyword>
<dbReference type="STRING" id="84022.CACET_c38590"/>
<protein>
    <submittedName>
        <fullName evidence="6">Iron-sulfur cluster binding protein</fullName>
    </submittedName>
</protein>
<dbReference type="GO" id="GO:0046872">
    <property type="term" value="F:metal ion binding"/>
    <property type="evidence" value="ECO:0007669"/>
    <property type="project" value="UniProtKB-KW"/>
</dbReference>
<organism evidence="6 7">
    <name type="scientific">Clostridium aceticum</name>
    <dbReference type="NCBI Taxonomy" id="84022"/>
    <lineage>
        <taxon>Bacteria</taxon>
        <taxon>Bacillati</taxon>
        <taxon>Bacillota</taxon>
        <taxon>Clostridia</taxon>
        <taxon>Eubacteriales</taxon>
        <taxon>Clostridiaceae</taxon>
        <taxon>Clostridium</taxon>
    </lineage>
</organism>
<accession>A0A0G3WHB6</accession>
<dbReference type="PATRIC" id="fig|84022.6.peg.3943"/>
<dbReference type="PROSITE" id="PS00198">
    <property type="entry name" value="4FE4S_FER_1"/>
    <property type="match status" value="1"/>
</dbReference>
<reference evidence="6 7" key="1">
    <citation type="submission" date="2014-10" db="EMBL/GenBank/DDBJ databases">
        <title>Genome sequence of Clostridium aceticum DSM 1496.</title>
        <authorList>
            <person name="Poehlein A."/>
            <person name="Schiel-Bengelsdorf B."/>
            <person name="Gottschalk G."/>
            <person name="Duerre P."/>
            <person name="Daniel R."/>
        </authorList>
    </citation>
    <scope>NUCLEOTIDE SEQUENCE [LARGE SCALE GENOMIC DNA]</scope>
    <source>
        <strain evidence="6 7">DSM 1496</strain>
    </source>
</reference>
<feature type="domain" description="4Fe-4S ferredoxin-type" evidence="5">
    <location>
        <begin position="289"/>
        <end position="318"/>
    </location>
</feature>